<keyword evidence="2" id="KW-1185">Reference proteome</keyword>
<evidence type="ECO:0000313" key="2">
    <source>
        <dbReference type="Proteomes" id="UP001234297"/>
    </source>
</evidence>
<dbReference type="Proteomes" id="UP001234297">
    <property type="component" value="Chromosome 7"/>
</dbReference>
<organism evidence="1 2">
    <name type="scientific">Persea americana</name>
    <name type="common">Avocado</name>
    <dbReference type="NCBI Taxonomy" id="3435"/>
    <lineage>
        <taxon>Eukaryota</taxon>
        <taxon>Viridiplantae</taxon>
        <taxon>Streptophyta</taxon>
        <taxon>Embryophyta</taxon>
        <taxon>Tracheophyta</taxon>
        <taxon>Spermatophyta</taxon>
        <taxon>Magnoliopsida</taxon>
        <taxon>Magnoliidae</taxon>
        <taxon>Laurales</taxon>
        <taxon>Lauraceae</taxon>
        <taxon>Persea</taxon>
    </lineage>
</organism>
<sequence length="207" mass="22974">MYLEQTPHSHSKIAAFCSCGGVKNTIPSPASTVLRTELELWLRALPIRILTIGKKRSKGIQLIDEEYREKLKCYCSVDDVQIKSNPKNTSDVKAQIEGEDNIITQHIRSEDWTRYEMFSATILSLGSALRKNLSLENHYSFSTVSHVGHPDPACVSHWDISVQVAEIIASLAHVVVLDERGLDIGSEEMAELVGDAGKTHKNCKEGS</sequence>
<proteinExistence type="predicted"/>
<dbReference type="EMBL" id="CM056815">
    <property type="protein sequence ID" value="KAJ8628869.1"/>
    <property type="molecule type" value="Genomic_DNA"/>
</dbReference>
<gene>
    <name evidence="1" type="ORF">MRB53_022192</name>
</gene>
<accession>A0ACC2L602</accession>
<name>A0ACC2L602_PERAE</name>
<reference evidence="1 2" key="1">
    <citation type="journal article" date="2022" name="Hortic Res">
        <title>A haplotype resolved chromosomal level avocado genome allows analysis of novel avocado genes.</title>
        <authorList>
            <person name="Nath O."/>
            <person name="Fletcher S.J."/>
            <person name="Hayward A."/>
            <person name="Shaw L.M."/>
            <person name="Masouleh A.K."/>
            <person name="Furtado A."/>
            <person name="Henry R.J."/>
            <person name="Mitter N."/>
        </authorList>
    </citation>
    <scope>NUCLEOTIDE SEQUENCE [LARGE SCALE GENOMIC DNA]</scope>
    <source>
        <strain evidence="2">cv. Hass</strain>
    </source>
</reference>
<protein>
    <submittedName>
        <fullName evidence="1">Uncharacterized protein</fullName>
    </submittedName>
</protein>
<evidence type="ECO:0000313" key="1">
    <source>
        <dbReference type="EMBL" id="KAJ8628869.1"/>
    </source>
</evidence>
<comment type="caution">
    <text evidence="1">The sequence shown here is derived from an EMBL/GenBank/DDBJ whole genome shotgun (WGS) entry which is preliminary data.</text>
</comment>